<gene>
    <name evidence="3" type="ORF">HNQ44_001833</name>
</gene>
<dbReference type="EMBL" id="JACHHE010000004">
    <property type="protein sequence ID" value="MBB5180405.1"/>
    <property type="molecule type" value="Genomic_DNA"/>
</dbReference>
<dbReference type="OrthoDB" id="2861041at2"/>
<dbReference type="AlphaFoldDB" id="A0A7W8CRP0"/>
<keyword evidence="4" id="KW-1185">Reference proteome</keyword>
<evidence type="ECO:0000256" key="2">
    <source>
        <dbReference type="SAM" id="SignalP"/>
    </source>
</evidence>
<feature type="chain" id="PRO_5031083954" evidence="2">
    <location>
        <begin position="24"/>
        <end position="231"/>
    </location>
</feature>
<evidence type="ECO:0000313" key="3">
    <source>
        <dbReference type="EMBL" id="MBB5180405.1"/>
    </source>
</evidence>
<comment type="caution">
    <text evidence="3">The sequence shown here is derived from an EMBL/GenBank/DDBJ whole genome shotgun (WGS) entry which is preliminary data.</text>
</comment>
<name>A0A7W8CRP0_9BACL</name>
<feature type="signal peptide" evidence="2">
    <location>
        <begin position="1"/>
        <end position="23"/>
    </location>
</feature>
<dbReference type="RefSeq" id="WP_135504579.1">
    <property type="nucleotide sequence ID" value="NZ_JACHHE010000004.1"/>
</dbReference>
<keyword evidence="2" id="KW-0732">Signal</keyword>
<sequence length="231" mass="26482">MKQFFTAMLAMVLFLAFGTSALAEENYDYEKGYQIIEKANGQIDRKINQAVEKADKLQEDYLLELRRIEEGKEAVKIQEELKKVREELAQAADEGKDTKSHIDKISQLESSLAVQENRINEKIGALEQDIEAFNESFESGHSQDSEQLNGKIEKLKKQLLGKTEKAEAKTERYLEELDKIIEKVYNETLEMSEKAIEKAAGYGVLAECSWRLVQFAHKSVWIDPIRIVGYK</sequence>
<reference evidence="3 4" key="1">
    <citation type="submission" date="2020-08" db="EMBL/GenBank/DDBJ databases">
        <title>Genomic Encyclopedia of Type Strains, Phase IV (KMG-IV): sequencing the most valuable type-strain genomes for metagenomic binning, comparative biology and taxonomic classification.</title>
        <authorList>
            <person name="Goeker M."/>
        </authorList>
    </citation>
    <scope>NUCLEOTIDE SEQUENCE [LARGE SCALE GENOMIC DNA]</scope>
    <source>
        <strain evidence="3 4">DSM 15895</strain>
    </source>
</reference>
<dbReference type="Proteomes" id="UP000525923">
    <property type="component" value="Unassembled WGS sequence"/>
</dbReference>
<feature type="coiled-coil region" evidence="1">
    <location>
        <begin position="40"/>
        <end position="183"/>
    </location>
</feature>
<evidence type="ECO:0000256" key="1">
    <source>
        <dbReference type="SAM" id="Coils"/>
    </source>
</evidence>
<proteinExistence type="predicted"/>
<keyword evidence="1" id="KW-0175">Coiled coil</keyword>
<organism evidence="3 4">
    <name type="scientific">Planococcus koreensis</name>
    <dbReference type="NCBI Taxonomy" id="112331"/>
    <lineage>
        <taxon>Bacteria</taxon>
        <taxon>Bacillati</taxon>
        <taxon>Bacillota</taxon>
        <taxon>Bacilli</taxon>
        <taxon>Bacillales</taxon>
        <taxon>Caryophanaceae</taxon>
        <taxon>Planococcus</taxon>
    </lineage>
</organism>
<accession>A0A7W8CRP0</accession>
<evidence type="ECO:0000313" key="4">
    <source>
        <dbReference type="Proteomes" id="UP000525923"/>
    </source>
</evidence>
<protein>
    <submittedName>
        <fullName evidence="3">Chromosome segregation ATPase</fullName>
    </submittedName>
</protein>